<feature type="compositionally biased region" description="Polar residues" evidence="4">
    <location>
        <begin position="20"/>
        <end position="29"/>
    </location>
</feature>
<comment type="similarity">
    <text evidence="3">Belongs to the flavoredoxin family.</text>
</comment>
<organism evidence="6 7">
    <name type="scientific">Paenibacillus amylolyticus</name>
    <dbReference type="NCBI Taxonomy" id="1451"/>
    <lineage>
        <taxon>Bacteria</taxon>
        <taxon>Bacillati</taxon>
        <taxon>Bacillota</taxon>
        <taxon>Bacilli</taxon>
        <taxon>Bacillales</taxon>
        <taxon>Paenibacillaceae</taxon>
        <taxon>Paenibacillus</taxon>
    </lineage>
</organism>
<feature type="compositionally biased region" description="Low complexity" evidence="4">
    <location>
        <begin position="1"/>
        <end position="19"/>
    </location>
</feature>
<dbReference type="Gene3D" id="2.30.110.10">
    <property type="entry name" value="Electron Transport, Fmn-binding Protein, Chain A"/>
    <property type="match status" value="1"/>
</dbReference>
<evidence type="ECO:0000313" key="7">
    <source>
        <dbReference type="Proteomes" id="UP001254832"/>
    </source>
</evidence>
<proteinExistence type="inferred from homology"/>
<evidence type="ECO:0000256" key="3">
    <source>
        <dbReference type="ARBA" id="ARBA00038054"/>
    </source>
</evidence>
<comment type="cofactor">
    <cofactor evidence="1">
        <name>FMN</name>
        <dbReference type="ChEBI" id="CHEBI:58210"/>
    </cofactor>
</comment>
<dbReference type="Proteomes" id="UP001254832">
    <property type="component" value="Unassembled WGS sequence"/>
</dbReference>
<comment type="caution">
    <text evidence="6">The sequence shown here is derived from an EMBL/GenBank/DDBJ whole genome shotgun (WGS) entry which is preliminary data.</text>
</comment>
<name>A0AAP5H1D6_PAEAM</name>
<dbReference type="AlphaFoldDB" id="A0AAP5H1D6"/>
<dbReference type="InterPro" id="IPR002563">
    <property type="entry name" value="Flavin_Rdtase-like_dom"/>
</dbReference>
<dbReference type="Pfam" id="PF01613">
    <property type="entry name" value="Flavin_Reduct"/>
    <property type="match status" value="1"/>
</dbReference>
<evidence type="ECO:0000256" key="2">
    <source>
        <dbReference type="ARBA" id="ARBA00022630"/>
    </source>
</evidence>
<reference evidence="6" key="1">
    <citation type="submission" date="2023-07" db="EMBL/GenBank/DDBJ databases">
        <title>Sorghum-associated microbial communities from plants grown in Nebraska, USA.</title>
        <authorList>
            <person name="Schachtman D."/>
        </authorList>
    </citation>
    <scope>NUCLEOTIDE SEQUENCE</scope>
    <source>
        <strain evidence="6">BE80</strain>
    </source>
</reference>
<dbReference type="InterPro" id="IPR012349">
    <property type="entry name" value="Split_barrel_FMN-bd"/>
</dbReference>
<gene>
    <name evidence="6" type="ORF">J2W91_002569</name>
</gene>
<dbReference type="SUPFAM" id="SSF50475">
    <property type="entry name" value="FMN-binding split barrel"/>
    <property type="match status" value="1"/>
</dbReference>
<evidence type="ECO:0000259" key="5">
    <source>
        <dbReference type="Pfam" id="PF01613"/>
    </source>
</evidence>
<sequence>MKQEQPQLQLRQQSQELQPNYESPEQSNGEQERSPNNDSYSQHIGDTHDTETIQPSILYYGTPVMMLSTLNEDGSTNLSPLSSSWALGDCLVLGIGIQGKAYENLMRHPECVVNLPEASMWKQVEVLGKFTGVTPVPEAKQQMGYTFCQDKFNATELTPQNSVEVVPQRIAECPIQIEASVQHIRIPEHTPYMAIVEVKAMKVHAHSKIISGTNKINPEAWRPLIYNFRHYYGLGAKCGENFRAEKV</sequence>
<dbReference type="GO" id="GO:0016646">
    <property type="term" value="F:oxidoreductase activity, acting on the CH-NH group of donors, NAD or NADP as acceptor"/>
    <property type="evidence" value="ECO:0007669"/>
    <property type="project" value="UniProtKB-ARBA"/>
</dbReference>
<accession>A0AAP5H1D6</accession>
<evidence type="ECO:0000256" key="4">
    <source>
        <dbReference type="SAM" id="MobiDB-lite"/>
    </source>
</evidence>
<dbReference type="InterPro" id="IPR052174">
    <property type="entry name" value="Flavoredoxin"/>
</dbReference>
<dbReference type="RefSeq" id="WP_082560480.1">
    <property type="nucleotide sequence ID" value="NZ_JAVDTR010000006.1"/>
</dbReference>
<evidence type="ECO:0000256" key="1">
    <source>
        <dbReference type="ARBA" id="ARBA00001917"/>
    </source>
</evidence>
<dbReference type="PANTHER" id="PTHR43567:SF1">
    <property type="entry name" value="FLAVOREDOXIN"/>
    <property type="match status" value="1"/>
</dbReference>
<dbReference type="PANTHER" id="PTHR43567">
    <property type="entry name" value="FLAVOREDOXIN-RELATED-RELATED"/>
    <property type="match status" value="1"/>
</dbReference>
<keyword evidence="2" id="KW-0285">Flavoprotein</keyword>
<dbReference type="EMBL" id="JAVDTR010000006">
    <property type="protein sequence ID" value="MDR6724107.1"/>
    <property type="molecule type" value="Genomic_DNA"/>
</dbReference>
<evidence type="ECO:0000313" key="6">
    <source>
        <dbReference type="EMBL" id="MDR6724107.1"/>
    </source>
</evidence>
<protein>
    <submittedName>
        <fullName evidence="6">Flavin reductase (DIM6/NTAB) family NADH-FMN oxidoreductase RutF</fullName>
    </submittedName>
</protein>
<feature type="domain" description="Flavin reductase like" evidence="5">
    <location>
        <begin position="60"/>
        <end position="234"/>
    </location>
</feature>
<dbReference type="GO" id="GO:0010181">
    <property type="term" value="F:FMN binding"/>
    <property type="evidence" value="ECO:0007669"/>
    <property type="project" value="InterPro"/>
</dbReference>
<feature type="region of interest" description="Disordered" evidence="4">
    <location>
        <begin position="1"/>
        <end position="47"/>
    </location>
</feature>